<protein>
    <submittedName>
        <fullName evidence="1">Uncharacterized protein</fullName>
    </submittedName>
</protein>
<dbReference type="Proteomes" id="UP000663881">
    <property type="component" value="Unassembled WGS sequence"/>
</dbReference>
<comment type="caution">
    <text evidence="1">The sequence shown here is derived from an EMBL/GenBank/DDBJ whole genome shotgun (WGS) entry which is preliminary data.</text>
</comment>
<sequence length="93" mass="10056">VSKPATPGTFSFATTSATPSFSLFSTTTTAPTAAPTMFTTMNQPTTTSTVMNTQSSIDTKTHLQLFQTMLNIQPFNSELAFLARNIKVIKTMN</sequence>
<dbReference type="EMBL" id="CAJOAY010025477">
    <property type="protein sequence ID" value="CAF4383413.1"/>
    <property type="molecule type" value="Genomic_DNA"/>
</dbReference>
<organism evidence="1 2">
    <name type="scientific">Adineta steineri</name>
    <dbReference type="NCBI Taxonomy" id="433720"/>
    <lineage>
        <taxon>Eukaryota</taxon>
        <taxon>Metazoa</taxon>
        <taxon>Spiralia</taxon>
        <taxon>Gnathifera</taxon>
        <taxon>Rotifera</taxon>
        <taxon>Eurotatoria</taxon>
        <taxon>Bdelloidea</taxon>
        <taxon>Adinetida</taxon>
        <taxon>Adinetidae</taxon>
        <taxon>Adineta</taxon>
    </lineage>
</organism>
<gene>
    <name evidence="1" type="ORF">OKA104_LOCUS50479</name>
</gene>
<name>A0A820MZJ1_9BILA</name>
<evidence type="ECO:0000313" key="2">
    <source>
        <dbReference type="Proteomes" id="UP000663881"/>
    </source>
</evidence>
<reference evidence="1" key="1">
    <citation type="submission" date="2021-02" db="EMBL/GenBank/DDBJ databases">
        <authorList>
            <person name="Nowell W R."/>
        </authorList>
    </citation>
    <scope>NUCLEOTIDE SEQUENCE</scope>
</reference>
<dbReference type="AlphaFoldDB" id="A0A820MZJ1"/>
<accession>A0A820MZJ1</accession>
<proteinExistence type="predicted"/>
<evidence type="ECO:0000313" key="1">
    <source>
        <dbReference type="EMBL" id="CAF4383413.1"/>
    </source>
</evidence>
<feature type="non-terminal residue" evidence="1">
    <location>
        <position position="1"/>
    </location>
</feature>